<evidence type="ECO:0000313" key="3">
    <source>
        <dbReference type="EMBL" id="KAK1304994.1"/>
    </source>
</evidence>
<dbReference type="Proteomes" id="UP001180020">
    <property type="component" value="Unassembled WGS sequence"/>
</dbReference>
<reference evidence="3" key="2">
    <citation type="submission" date="2023-06" db="EMBL/GenBank/DDBJ databases">
        <authorList>
            <person name="Ma L."/>
            <person name="Liu K.-W."/>
            <person name="Li Z."/>
            <person name="Hsiao Y.-Y."/>
            <person name="Qi Y."/>
            <person name="Fu T."/>
            <person name="Tang G."/>
            <person name="Zhang D."/>
            <person name="Sun W.-H."/>
            <person name="Liu D.-K."/>
            <person name="Li Y."/>
            <person name="Chen G.-Z."/>
            <person name="Liu X.-D."/>
            <person name="Liao X.-Y."/>
            <person name="Jiang Y.-T."/>
            <person name="Yu X."/>
            <person name="Hao Y."/>
            <person name="Huang J."/>
            <person name="Zhao X.-W."/>
            <person name="Ke S."/>
            <person name="Chen Y.-Y."/>
            <person name="Wu W.-L."/>
            <person name="Hsu J.-L."/>
            <person name="Lin Y.-F."/>
            <person name="Huang M.-D."/>
            <person name="Li C.-Y."/>
            <person name="Huang L."/>
            <person name="Wang Z.-W."/>
            <person name="Zhao X."/>
            <person name="Zhong W.-Y."/>
            <person name="Peng D.-H."/>
            <person name="Ahmad S."/>
            <person name="Lan S."/>
            <person name="Zhang J.-S."/>
            <person name="Tsai W.-C."/>
            <person name="Van De Peer Y."/>
            <person name="Liu Z.-J."/>
        </authorList>
    </citation>
    <scope>NUCLEOTIDE SEQUENCE</scope>
    <source>
        <strain evidence="3">CP</strain>
        <tissue evidence="3">Leaves</tissue>
    </source>
</reference>
<dbReference type="InterPro" id="IPR046959">
    <property type="entry name" value="PRK1-6/SRF4-like"/>
</dbReference>
<keyword evidence="3" id="KW-0418">Kinase</keyword>
<protein>
    <submittedName>
        <fullName evidence="3">Leucine-rich repeat receptor-like protein kinase</fullName>
    </submittedName>
</protein>
<dbReference type="GO" id="GO:0005524">
    <property type="term" value="F:ATP binding"/>
    <property type="evidence" value="ECO:0007669"/>
    <property type="project" value="InterPro"/>
</dbReference>
<gene>
    <name evidence="3" type="ORF">QJS10_CPB11g02379</name>
</gene>
<evidence type="ECO:0000259" key="2">
    <source>
        <dbReference type="PROSITE" id="PS50011"/>
    </source>
</evidence>
<sequence length="409" mass="45669">MSSYDHNAGLCGKPLGNPCPTTPPSSGSPASAAVTPPTQAKKKAIQVWKIALIMAAGLVIPLTIMLVCCYHHWKKHVKETTEEYNSGENLAERTETRDSAGLERSVGLEFFNKKRQVFNIDELLRASAETMGKGNLGRMYKATLESGHVLAVKRLKDMNGTSKEEFIQQTHLLGKLRHENLVEIISFYYAKDEKLIIYEYVNSGSLFDLLHGNRGVGRIPLNWSRRLSIVKGVARGLTYLHQSLPSHKVPHANLKSSNVLVQIHDDDDNNSYHPKLTDFGFQPLLTSPNSAQKLAASKSPEFSKGKKKLTHKADVYCFGLLLLEIITGKMAGDDEDDLSEWVRSVVSNSWSTDVLDLEILATRRGHEEMLKLTEIALECTAAEPERRPTMGEVLRRIEEFQVVDDDESD</sequence>
<dbReference type="SUPFAM" id="SSF56112">
    <property type="entry name" value="Protein kinase-like (PK-like)"/>
    <property type="match status" value="1"/>
</dbReference>
<keyword evidence="3" id="KW-0808">Transferase</keyword>
<dbReference type="InterPro" id="IPR011009">
    <property type="entry name" value="Kinase-like_dom_sf"/>
</dbReference>
<dbReference type="GO" id="GO:0004672">
    <property type="term" value="F:protein kinase activity"/>
    <property type="evidence" value="ECO:0007669"/>
    <property type="project" value="InterPro"/>
</dbReference>
<dbReference type="Pfam" id="PF00069">
    <property type="entry name" value="Pkinase"/>
    <property type="match status" value="1"/>
</dbReference>
<proteinExistence type="predicted"/>
<keyword evidence="1" id="KW-0812">Transmembrane</keyword>
<feature type="transmembrane region" description="Helical" evidence="1">
    <location>
        <begin position="50"/>
        <end position="73"/>
    </location>
</feature>
<keyword evidence="1" id="KW-1133">Transmembrane helix</keyword>
<comment type="caution">
    <text evidence="3">The sequence shown here is derived from an EMBL/GenBank/DDBJ whole genome shotgun (WGS) entry which is preliminary data.</text>
</comment>
<dbReference type="PANTHER" id="PTHR48007:SF40">
    <property type="entry name" value="SERINE-THREONINE_TYROSINE-PROTEIN KINASE CATALYTIC DOMAIN-CONTAINING PROTEIN"/>
    <property type="match status" value="1"/>
</dbReference>
<dbReference type="Gene3D" id="3.30.200.20">
    <property type="entry name" value="Phosphorylase Kinase, domain 1"/>
    <property type="match status" value="1"/>
</dbReference>
<dbReference type="AlphaFoldDB" id="A0AAV9DVL2"/>
<dbReference type="PROSITE" id="PS50011">
    <property type="entry name" value="PROTEIN_KINASE_DOM"/>
    <property type="match status" value="1"/>
</dbReference>
<dbReference type="Gene3D" id="1.10.510.10">
    <property type="entry name" value="Transferase(Phosphotransferase) domain 1"/>
    <property type="match status" value="1"/>
</dbReference>
<keyword evidence="1" id="KW-0472">Membrane</keyword>
<evidence type="ECO:0000256" key="1">
    <source>
        <dbReference type="SAM" id="Phobius"/>
    </source>
</evidence>
<evidence type="ECO:0000313" key="4">
    <source>
        <dbReference type="Proteomes" id="UP001180020"/>
    </source>
</evidence>
<feature type="domain" description="Protein kinase" evidence="2">
    <location>
        <begin position="125"/>
        <end position="401"/>
    </location>
</feature>
<organism evidence="3 4">
    <name type="scientific">Acorus calamus</name>
    <name type="common">Sweet flag</name>
    <dbReference type="NCBI Taxonomy" id="4465"/>
    <lineage>
        <taxon>Eukaryota</taxon>
        <taxon>Viridiplantae</taxon>
        <taxon>Streptophyta</taxon>
        <taxon>Embryophyta</taxon>
        <taxon>Tracheophyta</taxon>
        <taxon>Spermatophyta</taxon>
        <taxon>Magnoliopsida</taxon>
        <taxon>Liliopsida</taxon>
        <taxon>Acoraceae</taxon>
        <taxon>Acorus</taxon>
    </lineage>
</organism>
<dbReference type="InterPro" id="IPR000719">
    <property type="entry name" value="Prot_kinase_dom"/>
</dbReference>
<keyword evidence="4" id="KW-1185">Reference proteome</keyword>
<accession>A0AAV9DVL2</accession>
<keyword evidence="3" id="KW-0675">Receptor</keyword>
<dbReference type="PANTHER" id="PTHR48007">
    <property type="entry name" value="LEUCINE-RICH REPEAT RECEPTOR-LIKE PROTEIN KINASE PXC1"/>
    <property type="match status" value="1"/>
</dbReference>
<reference evidence="3" key="1">
    <citation type="journal article" date="2023" name="Nat. Commun.">
        <title>Diploid and tetraploid genomes of Acorus and the evolution of monocots.</title>
        <authorList>
            <person name="Ma L."/>
            <person name="Liu K.W."/>
            <person name="Li Z."/>
            <person name="Hsiao Y.Y."/>
            <person name="Qi Y."/>
            <person name="Fu T."/>
            <person name="Tang G.D."/>
            <person name="Zhang D."/>
            <person name="Sun W.H."/>
            <person name="Liu D.K."/>
            <person name="Li Y."/>
            <person name="Chen G.Z."/>
            <person name="Liu X.D."/>
            <person name="Liao X.Y."/>
            <person name="Jiang Y.T."/>
            <person name="Yu X."/>
            <person name="Hao Y."/>
            <person name="Huang J."/>
            <person name="Zhao X.W."/>
            <person name="Ke S."/>
            <person name="Chen Y.Y."/>
            <person name="Wu W.L."/>
            <person name="Hsu J.L."/>
            <person name="Lin Y.F."/>
            <person name="Huang M.D."/>
            <person name="Li C.Y."/>
            <person name="Huang L."/>
            <person name="Wang Z.W."/>
            <person name="Zhao X."/>
            <person name="Zhong W.Y."/>
            <person name="Peng D.H."/>
            <person name="Ahmad S."/>
            <person name="Lan S."/>
            <person name="Zhang J.S."/>
            <person name="Tsai W.C."/>
            <person name="Van de Peer Y."/>
            <person name="Liu Z.J."/>
        </authorList>
    </citation>
    <scope>NUCLEOTIDE SEQUENCE</scope>
    <source>
        <strain evidence="3">CP</strain>
    </source>
</reference>
<dbReference type="EMBL" id="JAUJYO010000011">
    <property type="protein sequence ID" value="KAK1304994.1"/>
    <property type="molecule type" value="Genomic_DNA"/>
</dbReference>
<name>A0AAV9DVL2_ACOCL</name>